<dbReference type="EMBL" id="AZDV01000028">
    <property type="protein sequence ID" value="KRK94065.1"/>
    <property type="molecule type" value="Genomic_DNA"/>
</dbReference>
<evidence type="ECO:0000313" key="2">
    <source>
        <dbReference type="EMBL" id="KRK94065.1"/>
    </source>
</evidence>
<gene>
    <name evidence="2" type="ORF">FD25_GL001395</name>
</gene>
<sequence>MTDNQAWLHQQLQTVAQHQTKFTDRAFWVALDHLAAEQAQRQDQLQGEIDGRTWRPDKW</sequence>
<dbReference type="PATRIC" id="fig|1423715.3.peg.1430"/>
<protein>
    <submittedName>
        <fullName evidence="2">Uncharacterized protein</fullName>
    </submittedName>
</protein>
<feature type="region of interest" description="Disordered" evidence="1">
    <location>
        <begin position="40"/>
        <end position="59"/>
    </location>
</feature>
<feature type="compositionally biased region" description="Basic and acidic residues" evidence="1">
    <location>
        <begin position="49"/>
        <end position="59"/>
    </location>
</feature>
<dbReference type="OrthoDB" id="2918624at2"/>
<keyword evidence="3" id="KW-1185">Reference proteome</keyword>
<dbReference type="STRING" id="1423715.FD25_GL001395"/>
<comment type="caution">
    <text evidence="2">The sequence shown here is derived from an EMBL/GenBank/DDBJ whole genome shotgun (WGS) entry which is preliminary data.</text>
</comment>
<name>A0A0R1LMR6_9LACO</name>
<dbReference type="AlphaFoldDB" id="A0A0R1LMR6"/>
<dbReference type="RefSeq" id="WP_057804778.1">
    <property type="nucleotide sequence ID" value="NZ_AZDV01000028.1"/>
</dbReference>
<evidence type="ECO:0000313" key="3">
    <source>
        <dbReference type="Proteomes" id="UP000051955"/>
    </source>
</evidence>
<organism evidence="2 3">
    <name type="scientific">Levilactobacillus acidifarinae DSM 19394 = JCM 15949</name>
    <dbReference type="NCBI Taxonomy" id="1423715"/>
    <lineage>
        <taxon>Bacteria</taxon>
        <taxon>Bacillati</taxon>
        <taxon>Bacillota</taxon>
        <taxon>Bacilli</taxon>
        <taxon>Lactobacillales</taxon>
        <taxon>Lactobacillaceae</taxon>
        <taxon>Levilactobacillus</taxon>
    </lineage>
</organism>
<proteinExistence type="predicted"/>
<dbReference type="Proteomes" id="UP000051955">
    <property type="component" value="Unassembled WGS sequence"/>
</dbReference>
<evidence type="ECO:0000256" key="1">
    <source>
        <dbReference type="SAM" id="MobiDB-lite"/>
    </source>
</evidence>
<accession>A0A0R1LMR6</accession>
<reference evidence="2 3" key="1">
    <citation type="journal article" date="2015" name="Genome Announc.">
        <title>Expanding the biotechnology potential of lactobacilli through comparative genomics of 213 strains and associated genera.</title>
        <authorList>
            <person name="Sun Z."/>
            <person name="Harris H.M."/>
            <person name="McCann A."/>
            <person name="Guo C."/>
            <person name="Argimon S."/>
            <person name="Zhang W."/>
            <person name="Yang X."/>
            <person name="Jeffery I.B."/>
            <person name="Cooney J.C."/>
            <person name="Kagawa T.F."/>
            <person name="Liu W."/>
            <person name="Song Y."/>
            <person name="Salvetti E."/>
            <person name="Wrobel A."/>
            <person name="Rasinkangas P."/>
            <person name="Parkhill J."/>
            <person name="Rea M.C."/>
            <person name="O'Sullivan O."/>
            <person name="Ritari J."/>
            <person name="Douillard F.P."/>
            <person name="Paul Ross R."/>
            <person name="Yang R."/>
            <person name="Briner A.E."/>
            <person name="Felis G.E."/>
            <person name="de Vos W.M."/>
            <person name="Barrangou R."/>
            <person name="Klaenhammer T.R."/>
            <person name="Caufield P.W."/>
            <person name="Cui Y."/>
            <person name="Zhang H."/>
            <person name="O'Toole P.W."/>
        </authorList>
    </citation>
    <scope>NUCLEOTIDE SEQUENCE [LARGE SCALE GENOMIC DNA]</scope>
    <source>
        <strain evidence="2 3">DSM 19394</strain>
    </source>
</reference>